<comment type="caution">
    <text evidence="2">The sequence shown here is derived from an EMBL/GenBank/DDBJ whole genome shotgun (WGS) entry which is preliminary data.</text>
</comment>
<feature type="region of interest" description="Disordered" evidence="1">
    <location>
        <begin position="1"/>
        <end position="46"/>
    </location>
</feature>
<reference evidence="2 3" key="1">
    <citation type="submission" date="2023-05" db="EMBL/GenBank/DDBJ databases">
        <title>B98-5 Cell Line De Novo Hybrid Assembly: An Optical Mapping Approach.</title>
        <authorList>
            <person name="Kananen K."/>
            <person name="Auerbach J.A."/>
            <person name="Kautto E."/>
            <person name="Blachly J.S."/>
        </authorList>
    </citation>
    <scope>NUCLEOTIDE SEQUENCE [LARGE SCALE GENOMIC DNA]</scope>
    <source>
        <strain evidence="2">B95-8</strain>
        <tissue evidence="2">Cell line</tissue>
    </source>
</reference>
<evidence type="ECO:0000313" key="3">
    <source>
        <dbReference type="Proteomes" id="UP001266305"/>
    </source>
</evidence>
<dbReference type="EMBL" id="JASSZA010000013">
    <property type="protein sequence ID" value="KAK2095444.1"/>
    <property type="molecule type" value="Genomic_DNA"/>
</dbReference>
<gene>
    <name evidence="2" type="ORF">P7K49_026860</name>
</gene>
<organism evidence="2 3">
    <name type="scientific">Saguinus oedipus</name>
    <name type="common">Cotton-top tamarin</name>
    <name type="synonym">Oedipomidas oedipus</name>
    <dbReference type="NCBI Taxonomy" id="9490"/>
    <lineage>
        <taxon>Eukaryota</taxon>
        <taxon>Metazoa</taxon>
        <taxon>Chordata</taxon>
        <taxon>Craniata</taxon>
        <taxon>Vertebrata</taxon>
        <taxon>Euteleostomi</taxon>
        <taxon>Mammalia</taxon>
        <taxon>Eutheria</taxon>
        <taxon>Euarchontoglires</taxon>
        <taxon>Primates</taxon>
        <taxon>Haplorrhini</taxon>
        <taxon>Platyrrhini</taxon>
        <taxon>Cebidae</taxon>
        <taxon>Callitrichinae</taxon>
        <taxon>Saguinus</taxon>
    </lineage>
</organism>
<keyword evidence="3" id="KW-1185">Reference proteome</keyword>
<name>A0ABQ9UED4_SAGOE</name>
<feature type="compositionally biased region" description="Pro residues" evidence="1">
    <location>
        <begin position="10"/>
        <end position="27"/>
    </location>
</feature>
<accession>A0ABQ9UED4</accession>
<sequence length="67" mass="6573">SQDRELLEPTPAPTTPAAPPARVPPAAAPSAAAPGTPAPAATPTPLWLRRSGGRALRLTASAAPGVC</sequence>
<dbReference type="Proteomes" id="UP001266305">
    <property type="component" value="Unassembled WGS sequence"/>
</dbReference>
<evidence type="ECO:0000256" key="1">
    <source>
        <dbReference type="SAM" id="MobiDB-lite"/>
    </source>
</evidence>
<evidence type="ECO:0000313" key="2">
    <source>
        <dbReference type="EMBL" id="KAK2095444.1"/>
    </source>
</evidence>
<feature type="non-terminal residue" evidence="2">
    <location>
        <position position="1"/>
    </location>
</feature>
<feature type="non-terminal residue" evidence="2">
    <location>
        <position position="67"/>
    </location>
</feature>
<protein>
    <submittedName>
        <fullName evidence="2">Uncharacterized protein</fullName>
    </submittedName>
</protein>
<proteinExistence type="predicted"/>